<evidence type="ECO:0000313" key="2">
    <source>
        <dbReference type="EMBL" id="VFS48382.1"/>
    </source>
</evidence>
<keyword evidence="1" id="KW-1133">Transmembrane helix</keyword>
<feature type="transmembrane region" description="Helical" evidence="1">
    <location>
        <begin position="40"/>
        <end position="57"/>
    </location>
</feature>
<accession>A0A484ZIT6</accession>
<gene>
    <name evidence="2" type="ORF">NCTC12282_03169</name>
</gene>
<name>A0A484ZIT6_9GAMM</name>
<dbReference type="AlphaFoldDB" id="A0A484ZIT6"/>
<sequence>MNAAKPYERNSSHKAIDEIIVKYIILDINYYSYLQLKIKVFFYAPDLIFAIIINFYAL</sequence>
<reference evidence="2 3" key="1">
    <citation type="submission" date="2019-03" db="EMBL/GenBank/DDBJ databases">
        <authorList>
            <consortium name="Pathogen Informatics"/>
        </authorList>
    </citation>
    <scope>NUCLEOTIDE SEQUENCE [LARGE SCALE GENOMIC DNA]</scope>
    <source>
        <strain evidence="2 3">NCTC12282</strain>
    </source>
</reference>
<proteinExistence type="predicted"/>
<evidence type="ECO:0000313" key="3">
    <source>
        <dbReference type="Proteomes" id="UP000373449"/>
    </source>
</evidence>
<dbReference type="Proteomes" id="UP000373449">
    <property type="component" value="Unassembled WGS sequence"/>
</dbReference>
<protein>
    <submittedName>
        <fullName evidence="2">Uncharacterized protein</fullName>
    </submittedName>
</protein>
<keyword evidence="1" id="KW-0812">Transmembrane</keyword>
<organism evidence="2 3">
    <name type="scientific">Budvicia aquatica</name>
    <dbReference type="NCBI Taxonomy" id="82979"/>
    <lineage>
        <taxon>Bacteria</taxon>
        <taxon>Pseudomonadati</taxon>
        <taxon>Pseudomonadota</taxon>
        <taxon>Gammaproteobacteria</taxon>
        <taxon>Enterobacterales</taxon>
        <taxon>Budviciaceae</taxon>
        <taxon>Budvicia</taxon>
    </lineage>
</organism>
<dbReference type="EMBL" id="CAADJA010000002">
    <property type="protein sequence ID" value="VFS48382.1"/>
    <property type="molecule type" value="Genomic_DNA"/>
</dbReference>
<keyword evidence="1" id="KW-0472">Membrane</keyword>
<evidence type="ECO:0000256" key="1">
    <source>
        <dbReference type="SAM" id="Phobius"/>
    </source>
</evidence>